<evidence type="ECO:0000313" key="2">
    <source>
        <dbReference type="Proteomes" id="UP000823388"/>
    </source>
</evidence>
<dbReference type="AlphaFoldDB" id="A0A8T0SSJ9"/>
<accession>A0A8T0SSJ9</accession>
<name>A0A8T0SSJ9_PANVG</name>
<proteinExistence type="predicted"/>
<keyword evidence="2" id="KW-1185">Reference proteome</keyword>
<comment type="caution">
    <text evidence="1">The sequence shown here is derived from an EMBL/GenBank/DDBJ whole genome shotgun (WGS) entry which is preliminary data.</text>
</comment>
<gene>
    <name evidence="1" type="ORF">PVAP13_5KG697400</name>
</gene>
<protein>
    <submittedName>
        <fullName evidence="1">Uncharacterized protein</fullName>
    </submittedName>
</protein>
<organism evidence="1 2">
    <name type="scientific">Panicum virgatum</name>
    <name type="common">Blackwell switchgrass</name>
    <dbReference type="NCBI Taxonomy" id="38727"/>
    <lineage>
        <taxon>Eukaryota</taxon>
        <taxon>Viridiplantae</taxon>
        <taxon>Streptophyta</taxon>
        <taxon>Embryophyta</taxon>
        <taxon>Tracheophyta</taxon>
        <taxon>Spermatophyta</taxon>
        <taxon>Magnoliopsida</taxon>
        <taxon>Liliopsida</taxon>
        <taxon>Poales</taxon>
        <taxon>Poaceae</taxon>
        <taxon>PACMAD clade</taxon>
        <taxon>Panicoideae</taxon>
        <taxon>Panicodae</taxon>
        <taxon>Paniceae</taxon>
        <taxon>Panicinae</taxon>
        <taxon>Panicum</taxon>
        <taxon>Panicum sect. Hiantes</taxon>
    </lineage>
</organism>
<dbReference type="EMBL" id="CM029045">
    <property type="protein sequence ID" value="KAG2602572.1"/>
    <property type="molecule type" value="Genomic_DNA"/>
</dbReference>
<dbReference type="Proteomes" id="UP000823388">
    <property type="component" value="Chromosome 5K"/>
</dbReference>
<evidence type="ECO:0000313" key="1">
    <source>
        <dbReference type="EMBL" id="KAG2602572.1"/>
    </source>
</evidence>
<reference evidence="1" key="1">
    <citation type="submission" date="2020-05" db="EMBL/GenBank/DDBJ databases">
        <title>WGS assembly of Panicum virgatum.</title>
        <authorList>
            <person name="Lovell J.T."/>
            <person name="Jenkins J."/>
            <person name="Shu S."/>
            <person name="Juenger T.E."/>
            <person name="Schmutz J."/>
        </authorList>
    </citation>
    <scope>NUCLEOTIDE SEQUENCE</scope>
    <source>
        <strain evidence="1">AP13</strain>
    </source>
</reference>
<sequence>MHSTASLAVDFMWAFPIIVRSRGHACMIEELMRTLAYASAADSSVCPATRQYSVTCHVMRLMEKIAGSTLVFWLDHSLLKMPLVASRSAKST</sequence>